<proteinExistence type="predicted"/>
<organism evidence="2 3">
    <name type="scientific">Streptomyces paludis</name>
    <dbReference type="NCBI Taxonomy" id="2282738"/>
    <lineage>
        <taxon>Bacteria</taxon>
        <taxon>Bacillati</taxon>
        <taxon>Actinomycetota</taxon>
        <taxon>Actinomycetes</taxon>
        <taxon>Kitasatosporales</taxon>
        <taxon>Streptomycetaceae</taxon>
        <taxon>Streptomyces</taxon>
    </lineage>
</organism>
<evidence type="ECO:0000256" key="1">
    <source>
        <dbReference type="SAM" id="MobiDB-lite"/>
    </source>
</evidence>
<dbReference type="Proteomes" id="UP000253868">
    <property type="component" value="Chromosome"/>
</dbReference>
<dbReference type="RefSeq" id="WP_114661791.1">
    <property type="nucleotide sequence ID" value="NZ_CP031194.1"/>
</dbReference>
<keyword evidence="3" id="KW-1185">Reference proteome</keyword>
<dbReference type="KEGG" id="spad:DVK44_24385"/>
<name>A0A345HUA1_9ACTN</name>
<dbReference type="OrthoDB" id="3692231at2"/>
<evidence type="ECO:0000313" key="3">
    <source>
        <dbReference type="Proteomes" id="UP000253868"/>
    </source>
</evidence>
<accession>A0A345HUA1</accession>
<protein>
    <submittedName>
        <fullName evidence="2">Uncharacterized protein</fullName>
    </submittedName>
</protein>
<gene>
    <name evidence="2" type="ORF">DVK44_24385</name>
</gene>
<dbReference type="AlphaFoldDB" id="A0A345HUA1"/>
<reference evidence="3" key="1">
    <citation type="submission" date="2018-07" db="EMBL/GenBank/DDBJ databases">
        <authorList>
            <person name="Zhao J."/>
        </authorList>
    </citation>
    <scope>NUCLEOTIDE SEQUENCE [LARGE SCALE GENOMIC DNA]</scope>
    <source>
        <strain evidence="3">GSSD-12</strain>
    </source>
</reference>
<feature type="region of interest" description="Disordered" evidence="1">
    <location>
        <begin position="21"/>
        <end position="44"/>
    </location>
</feature>
<dbReference type="EMBL" id="CP031194">
    <property type="protein sequence ID" value="AXG80275.1"/>
    <property type="molecule type" value="Genomic_DNA"/>
</dbReference>
<sequence>MEQNEVVLRAIGILTQSAEWVRSTGPEAEPGTGDRAAGERPAVPGAGQIGSLLAEVFPSFTVSPEATPLEAAHAVTEAALPAVMRLIGAFSYVYAELARVHDSGRTDITSEELLRELALRMQRPADGA</sequence>
<evidence type="ECO:0000313" key="2">
    <source>
        <dbReference type="EMBL" id="AXG80275.1"/>
    </source>
</evidence>